<evidence type="ECO:0008006" key="10">
    <source>
        <dbReference type="Google" id="ProtNLM"/>
    </source>
</evidence>
<name>A0A2G8K063_STIJA</name>
<feature type="transmembrane region" description="Helical" evidence="6">
    <location>
        <begin position="77"/>
        <end position="96"/>
    </location>
</feature>
<evidence type="ECO:0000313" key="8">
    <source>
        <dbReference type="EMBL" id="PIK41397.1"/>
    </source>
</evidence>
<evidence type="ECO:0000256" key="2">
    <source>
        <dbReference type="ARBA" id="ARBA00022692"/>
    </source>
</evidence>
<dbReference type="PANTHER" id="PTHR16950">
    <property type="entry name" value="ZINC TRANSPORTER SLC39A7 HISTIDINE-RICH MEMBRANE PROTEIN KE4"/>
    <property type="match status" value="1"/>
</dbReference>
<dbReference type="EMBL" id="MRZV01001022">
    <property type="protein sequence ID" value="PIK41397.1"/>
    <property type="molecule type" value="Genomic_DNA"/>
</dbReference>
<dbReference type="AlphaFoldDB" id="A0A2G8K063"/>
<evidence type="ECO:0000256" key="6">
    <source>
        <dbReference type="SAM" id="Phobius"/>
    </source>
</evidence>
<dbReference type="GO" id="GO:0005385">
    <property type="term" value="F:zinc ion transmembrane transporter activity"/>
    <property type="evidence" value="ECO:0007669"/>
    <property type="project" value="TreeGrafter"/>
</dbReference>
<comment type="caution">
    <text evidence="8">The sequence shown here is derived from an EMBL/GenBank/DDBJ whole genome shotgun (WGS) entry which is preliminary data.</text>
</comment>
<protein>
    <recommendedName>
        <fullName evidence="10">Zinc transporter ZIP13</fullName>
    </recommendedName>
</protein>
<gene>
    <name evidence="8" type="ORF">BSL78_21746</name>
</gene>
<feature type="chain" id="PRO_5013620944" description="Zinc transporter ZIP13" evidence="7">
    <location>
        <begin position="26"/>
        <end position="393"/>
    </location>
</feature>
<reference evidence="8 9" key="1">
    <citation type="journal article" date="2017" name="PLoS Biol.">
        <title>The sea cucumber genome provides insights into morphological evolution and visceral regeneration.</title>
        <authorList>
            <person name="Zhang X."/>
            <person name="Sun L."/>
            <person name="Yuan J."/>
            <person name="Sun Y."/>
            <person name="Gao Y."/>
            <person name="Zhang L."/>
            <person name="Li S."/>
            <person name="Dai H."/>
            <person name="Hamel J.F."/>
            <person name="Liu C."/>
            <person name="Yu Y."/>
            <person name="Liu S."/>
            <person name="Lin W."/>
            <person name="Guo K."/>
            <person name="Jin S."/>
            <person name="Xu P."/>
            <person name="Storey K.B."/>
            <person name="Huan P."/>
            <person name="Zhang T."/>
            <person name="Zhou Y."/>
            <person name="Zhang J."/>
            <person name="Lin C."/>
            <person name="Li X."/>
            <person name="Xing L."/>
            <person name="Huo D."/>
            <person name="Sun M."/>
            <person name="Wang L."/>
            <person name="Mercier A."/>
            <person name="Li F."/>
            <person name="Yang H."/>
            <person name="Xiang J."/>
        </authorList>
    </citation>
    <scope>NUCLEOTIDE SEQUENCE [LARGE SCALE GENOMIC DNA]</scope>
    <source>
        <strain evidence="8">Shaxun</strain>
        <tissue evidence="8">Muscle</tissue>
    </source>
</reference>
<evidence type="ECO:0000256" key="7">
    <source>
        <dbReference type="SAM" id="SignalP"/>
    </source>
</evidence>
<dbReference type="OrthoDB" id="200954at2759"/>
<proteinExistence type="predicted"/>
<evidence type="ECO:0000256" key="1">
    <source>
        <dbReference type="ARBA" id="ARBA00004141"/>
    </source>
</evidence>
<feature type="compositionally biased region" description="Basic residues" evidence="5">
    <location>
        <begin position="198"/>
        <end position="212"/>
    </location>
</feature>
<accession>A0A2G8K063</accession>
<dbReference type="PANTHER" id="PTHR16950:SF16">
    <property type="entry name" value="ZINC TRANSPORTER ZIP13"/>
    <property type="match status" value="1"/>
</dbReference>
<evidence type="ECO:0000313" key="9">
    <source>
        <dbReference type="Proteomes" id="UP000230750"/>
    </source>
</evidence>
<dbReference type="GO" id="GO:0016020">
    <property type="term" value="C:membrane"/>
    <property type="evidence" value="ECO:0007669"/>
    <property type="project" value="UniProtKB-SubCell"/>
</dbReference>
<keyword evidence="4 6" id="KW-0472">Membrane</keyword>
<keyword evidence="9" id="KW-1185">Reference proteome</keyword>
<keyword evidence="7" id="KW-0732">Signal</keyword>
<dbReference type="STRING" id="307972.A0A2G8K063"/>
<sequence length="393" mass="42737">MASDACFKFALILCVLSAVFLQGDGDIHRIRKPASSLHLKSSQQINTLDKEDYDTKVYPGNSENYDTDEDLDQTKDYMCALLATFLVGLTGILPLALPIDSKQVGEGSDGNRKLNLFLSFAVGGLLGDVFLHLLPEAFVHFKPEDKAARVRHGVFLLAGLLVFLILEVIFGEDDKRMQNDETFRGDRGLSPHSNGHSAVRHRTTMKNGHTKPGKNDLKRDINANKVKNKGDSKQGKCVAEKKQVTGYLNLLANFIDNFTHGLAVGGSFMVSSKVGWHTTLAILLHEAPHEIGDFAILLRSGFSRLDAAKAQLSTSIGGLVGCLVALFAESADITGTNTAWILPFTSGGFLNIALVSIVPDLMKETNSRESAKQVLYVLLGVSVMAVVNFIPDH</sequence>
<feature type="transmembrane region" description="Helical" evidence="6">
    <location>
        <begin position="340"/>
        <end position="362"/>
    </location>
</feature>
<dbReference type="Proteomes" id="UP000230750">
    <property type="component" value="Unassembled WGS sequence"/>
</dbReference>
<organism evidence="8 9">
    <name type="scientific">Stichopus japonicus</name>
    <name type="common">Sea cucumber</name>
    <dbReference type="NCBI Taxonomy" id="307972"/>
    <lineage>
        <taxon>Eukaryota</taxon>
        <taxon>Metazoa</taxon>
        <taxon>Echinodermata</taxon>
        <taxon>Eleutherozoa</taxon>
        <taxon>Echinozoa</taxon>
        <taxon>Holothuroidea</taxon>
        <taxon>Aspidochirotacea</taxon>
        <taxon>Aspidochirotida</taxon>
        <taxon>Stichopodidae</taxon>
        <taxon>Apostichopus</taxon>
    </lineage>
</organism>
<dbReference type="InterPro" id="IPR003689">
    <property type="entry name" value="ZIP"/>
</dbReference>
<evidence type="ECO:0000256" key="3">
    <source>
        <dbReference type="ARBA" id="ARBA00022989"/>
    </source>
</evidence>
<evidence type="ECO:0000256" key="5">
    <source>
        <dbReference type="SAM" id="MobiDB-lite"/>
    </source>
</evidence>
<keyword evidence="3 6" id="KW-1133">Transmembrane helix</keyword>
<dbReference type="GO" id="GO:0006882">
    <property type="term" value="P:intracellular zinc ion homeostasis"/>
    <property type="evidence" value="ECO:0007669"/>
    <property type="project" value="TreeGrafter"/>
</dbReference>
<feature type="transmembrane region" description="Helical" evidence="6">
    <location>
        <begin position="374"/>
        <end position="391"/>
    </location>
</feature>
<evidence type="ECO:0000256" key="4">
    <source>
        <dbReference type="ARBA" id="ARBA00023136"/>
    </source>
</evidence>
<comment type="subcellular location">
    <subcellularLocation>
        <location evidence="1">Membrane</location>
        <topology evidence="1">Multi-pass membrane protein</topology>
    </subcellularLocation>
</comment>
<feature type="transmembrane region" description="Helical" evidence="6">
    <location>
        <begin position="116"/>
        <end position="134"/>
    </location>
</feature>
<keyword evidence="2 6" id="KW-0812">Transmembrane</keyword>
<dbReference type="Pfam" id="PF02535">
    <property type="entry name" value="Zip"/>
    <property type="match status" value="1"/>
</dbReference>
<feature type="transmembrane region" description="Helical" evidence="6">
    <location>
        <begin position="154"/>
        <end position="170"/>
    </location>
</feature>
<feature type="transmembrane region" description="Helical" evidence="6">
    <location>
        <begin position="310"/>
        <end position="328"/>
    </location>
</feature>
<feature type="signal peptide" evidence="7">
    <location>
        <begin position="1"/>
        <end position="25"/>
    </location>
</feature>
<feature type="region of interest" description="Disordered" evidence="5">
    <location>
        <begin position="182"/>
        <end position="218"/>
    </location>
</feature>